<dbReference type="InterPro" id="IPR001647">
    <property type="entry name" value="HTH_TetR"/>
</dbReference>
<keyword evidence="3" id="KW-0804">Transcription</keyword>
<evidence type="ECO:0000256" key="1">
    <source>
        <dbReference type="ARBA" id="ARBA00023015"/>
    </source>
</evidence>
<feature type="domain" description="HTH tetR-type" evidence="5">
    <location>
        <begin position="2"/>
        <end position="62"/>
    </location>
</feature>
<evidence type="ECO:0000313" key="6">
    <source>
        <dbReference type="EMBL" id="GIU46928.1"/>
    </source>
</evidence>
<evidence type="ECO:0000256" key="4">
    <source>
        <dbReference type="PROSITE-ProRule" id="PRU00335"/>
    </source>
</evidence>
<sequence>MSQKRQRLLDTALTLFYQNGINSVGINEILAVSGIAKRTLYIHFPSKDALVFAALQQRHDIFIAWLKQKLANTKSTNEVIHSLFSALESWFSNQEAELGPFRGCFFINTSAEFSDINSDIFNFCHHHKQQVRQVIADHLISNNSELLEAMCIMKEGAIVTAHLCGSGKEVTANCIKILEKLETS</sequence>
<dbReference type="PANTHER" id="PTHR47506:SF1">
    <property type="entry name" value="HTH-TYPE TRANSCRIPTIONAL REGULATOR YJDC"/>
    <property type="match status" value="1"/>
</dbReference>
<accession>A0ABQ4PHB5</accession>
<dbReference type="Pfam" id="PF00440">
    <property type="entry name" value="TetR_N"/>
    <property type="match status" value="1"/>
</dbReference>
<name>A0ABQ4PHB5_9GAMM</name>
<dbReference type="PRINTS" id="PR00455">
    <property type="entry name" value="HTHTETR"/>
</dbReference>
<dbReference type="PROSITE" id="PS50977">
    <property type="entry name" value="HTH_TETR_2"/>
    <property type="match status" value="1"/>
</dbReference>
<keyword evidence="1" id="KW-0805">Transcription regulation</keyword>
<evidence type="ECO:0000259" key="5">
    <source>
        <dbReference type="PROSITE" id="PS50977"/>
    </source>
</evidence>
<dbReference type="PANTHER" id="PTHR47506">
    <property type="entry name" value="TRANSCRIPTIONAL REGULATORY PROTEIN"/>
    <property type="match status" value="1"/>
</dbReference>
<reference evidence="6 7" key="1">
    <citation type="submission" date="2021-05" db="EMBL/GenBank/DDBJ databases">
        <title>Molecular characterization for Shewanella algae harboring chromosomal blaOXA-55-like strains isolated from clinical and environment sample.</title>
        <authorList>
            <person name="Ohama Y."/>
            <person name="Aoki K."/>
            <person name="Harada S."/>
            <person name="Moriya K."/>
            <person name="Ishii Y."/>
            <person name="Tateda K."/>
        </authorList>
    </citation>
    <scope>NUCLEOTIDE SEQUENCE [LARGE SCALE GENOMIC DNA]</scope>
    <source>
        <strain evidence="6 7">LMG 23746</strain>
    </source>
</reference>
<dbReference type="InterPro" id="IPR009057">
    <property type="entry name" value="Homeodomain-like_sf"/>
</dbReference>
<comment type="caution">
    <text evidence="6">The sequence shown here is derived from an EMBL/GenBank/DDBJ whole genome shotgun (WGS) entry which is preliminary data.</text>
</comment>
<proteinExistence type="predicted"/>
<organism evidence="6 7">
    <name type="scientific">Shewanella algidipiscicola</name>
    <dbReference type="NCBI Taxonomy" id="614070"/>
    <lineage>
        <taxon>Bacteria</taxon>
        <taxon>Pseudomonadati</taxon>
        <taxon>Pseudomonadota</taxon>
        <taxon>Gammaproteobacteria</taxon>
        <taxon>Alteromonadales</taxon>
        <taxon>Shewanellaceae</taxon>
        <taxon>Shewanella</taxon>
    </lineage>
</organism>
<dbReference type="RefSeq" id="WP_110458640.1">
    <property type="nucleotide sequence ID" value="NZ_BPFB01000019.1"/>
</dbReference>
<keyword evidence="2 4" id="KW-0238">DNA-binding</keyword>
<dbReference type="EMBL" id="BPFB01000019">
    <property type="protein sequence ID" value="GIU46928.1"/>
    <property type="molecule type" value="Genomic_DNA"/>
</dbReference>
<keyword evidence="7" id="KW-1185">Reference proteome</keyword>
<dbReference type="SUPFAM" id="SSF46689">
    <property type="entry name" value="Homeodomain-like"/>
    <property type="match status" value="1"/>
</dbReference>
<protein>
    <submittedName>
        <fullName evidence="6">TetR family transcriptional regulator</fullName>
    </submittedName>
</protein>
<dbReference type="Gene3D" id="1.10.357.10">
    <property type="entry name" value="Tetracycline Repressor, domain 2"/>
    <property type="match status" value="1"/>
</dbReference>
<dbReference type="Proteomes" id="UP000761574">
    <property type="component" value="Unassembled WGS sequence"/>
</dbReference>
<evidence type="ECO:0000313" key="7">
    <source>
        <dbReference type="Proteomes" id="UP000761574"/>
    </source>
</evidence>
<dbReference type="InterPro" id="IPR036271">
    <property type="entry name" value="Tet_transcr_reg_TetR-rel_C_sf"/>
</dbReference>
<gene>
    <name evidence="6" type="ORF">TUM4630_18980</name>
</gene>
<evidence type="ECO:0000256" key="3">
    <source>
        <dbReference type="ARBA" id="ARBA00023163"/>
    </source>
</evidence>
<feature type="DNA-binding region" description="H-T-H motif" evidence="4">
    <location>
        <begin position="25"/>
        <end position="44"/>
    </location>
</feature>
<dbReference type="SUPFAM" id="SSF48498">
    <property type="entry name" value="Tetracyclin repressor-like, C-terminal domain"/>
    <property type="match status" value="1"/>
</dbReference>
<evidence type="ECO:0000256" key="2">
    <source>
        <dbReference type="ARBA" id="ARBA00023125"/>
    </source>
</evidence>